<name>A0A444J3S1_9BACT</name>
<reference evidence="1 2" key="1">
    <citation type="submission" date="2017-01" db="EMBL/GenBank/DDBJ databases">
        <title>The cable genome- insights into the physiology and evolution of filamentous bacteria capable of sulfide oxidation via long distance electron transfer.</title>
        <authorList>
            <person name="Schreiber L."/>
            <person name="Bjerg J.T."/>
            <person name="Boggild A."/>
            <person name="Van De Vossenberg J."/>
            <person name="Meysman F."/>
            <person name="Nielsen L.P."/>
            <person name="Schramm A."/>
            <person name="Kjeldsen K.U."/>
        </authorList>
    </citation>
    <scope>NUCLEOTIDE SEQUENCE [LARGE SCALE GENOMIC DNA]</scope>
    <source>
        <strain evidence="1">MCF</strain>
    </source>
</reference>
<comment type="caution">
    <text evidence="1">The sequence shown here is derived from an EMBL/GenBank/DDBJ whole genome shotgun (WGS) entry which is preliminary data.</text>
</comment>
<protein>
    <submittedName>
        <fullName evidence="1">Uncharacterized protein</fullName>
    </submittedName>
</protein>
<evidence type="ECO:0000313" key="2">
    <source>
        <dbReference type="Proteomes" id="UP000287853"/>
    </source>
</evidence>
<dbReference type="AlphaFoldDB" id="A0A444J3S1"/>
<evidence type="ECO:0000313" key="1">
    <source>
        <dbReference type="EMBL" id="RWX47570.1"/>
    </source>
</evidence>
<dbReference type="Proteomes" id="UP000287853">
    <property type="component" value="Unassembled WGS sequence"/>
</dbReference>
<accession>A0A444J3S1</accession>
<gene>
    <name evidence="1" type="ORF">H206_06317</name>
</gene>
<keyword evidence="2" id="KW-1185">Reference proteome</keyword>
<proteinExistence type="predicted"/>
<dbReference type="EMBL" id="MTKO01000032">
    <property type="protein sequence ID" value="RWX47570.1"/>
    <property type="molecule type" value="Genomic_DNA"/>
</dbReference>
<sequence length="37" mass="4248">MSAVAWSWIRRQMFSTPGFPRPFGPFPPWAGPKKLKS</sequence>
<organism evidence="1 2">
    <name type="scientific">Candidatus Electrothrix aarhusensis</name>
    <dbReference type="NCBI Taxonomy" id="1859131"/>
    <lineage>
        <taxon>Bacteria</taxon>
        <taxon>Pseudomonadati</taxon>
        <taxon>Thermodesulfobacteriota</taxon>
        <taxon>Desulfobulbia</taxon>
        <taxon>Desulfobulbales</taxon>
        <taxon>Desulfobulbaceae</taxon>
        <taxon>Candidatus Electrothrix</taxon>
    </lineage>
</organism>